<dbReference type="EMBL" id="CP038013">
    <property type="protein sequence ID" value="QBQ07940.1"/>
    <property type="molecule type" value="Genomic_DNA"/>
</dbReference>
<feature type="chain" id="PRO_5020272555" evidence="5">
    <location>
        <begin position="25"/>
        <end position="744"/>
    </location>
</feature>
<feature type="signal peptide" evidence="5">
    <location>
        <begin position="1"/>
        <end position="24"/>
    </location>
</feature>
<reference evidence="7 8" key="1">
    <citation type="submission" date="2019-03" db="EMBL/GenBank/DDBJ databases">
        <title>Complete genome sequence of Spiroplasma gladiatoris TG-1 (DSM 22552).</title>
        <authorList>
            <person name="Lin Y.-C."/>
            <person name="Chou L."/>
            <person name="Kuo C.-H."/>
        </authorList>
    </citation>
    <scope>NUCLEOTIDE SEQUENCE [LARGE SCALE GENOMIC DNA]</scope>
    <source>
        <strain evidence="7 8">TG-1</strain>
    </source>
</reference>
<dbReference type="SUPFAM" id="SSF53850">
    <property type="entry name" value="Periplasmic binding protein-like II"/>
    <property type="match status" value="1"/>
</dbReference>
<gene>
    <name evidence="7" type="primary">oppA</name>
    <name evidence="7" type="ORF">SGLAD_v1c07410</name>
</gene>
<dbReference type="PANTHER" id="PTHR30290">
    <property type="entry name" value="PERIPLASMIC BINDING COMPONENT OF ABC TRANSPORTER"/>
    <property type="match status" value="1"/>
</dbReference>
<dbReference type="InterPro" id="IPR000914">
    <property type="entry name" value="SBP_5_dom"/>
</dbReference>
<dbReference type="GO" id="GO:1904680">
    <property type="term" value="F:peptide transmembrane transporter activity"/>
    <property type="evidence" value="ECO:0007669"/>
    <property type="project" value="TreeGrafter"/>
</dbReference>
<dbReference type="GO" id="GO:0015833">
    <property type="term" value="P:peptide transport"/>
    <property type="evidence" value="ECO:0007669"/>
    <property type="project" value="TreeGrafter"/>
</dbReference>
<evidence type="ECO:0000256" key="3">
    <source>
        <dbReference type="ARBA" id="ARBA00022448"/>
    </source>
</evidence>
<evidence type="ECO:0000313" key="8">
    <source>
        <dbReference type="Proteomes" id="UP000294309"/>
    </source>
</evidence>
<dbReference type="AlphaFoldDB" id="A0A4P7AK57"/>
<evidence type="ECO:0000256" key="1">
    <source>
        <dbReference type="ARBA" id="ARBA00004196"/>
    </source>
</evidence>
<dbReference type="Pfam" id="PF00496">
    <property type="entry name" value="SBP_bac_5"/>
    <property type="match status" value="1"/>
</dbReference>
<dbReference type="PROSITE" id="PS51257">
    <property type="entry name" value="PROKAR_LIPOPROTEIN"/>
    <property type="match status" value="1"/>
</dbReference>
<dbReference type="GO" id="GO:0030313">
    <property type="term" value="C:cell envelope"/>
    <property type="evidence" value="ECO:0007669"/>
    <property type="project" value="UniProtKB-SubCell"/>
</dbReference>
<dbReference type="KEGG" id="sgq:SGLAD_v1c07410"/>
<dbReference type="Gene3D" id="3.90.76.10">
    <property type="entry name" value="Dipeptide-binding Protein, Domain 1"/>
    <property type="match status" value="1"/>
</dbReference>
<feature type="domain" description="Solute-binding protein family 5" evidence="6">
    <location>
        <begin position="97"/>
        <end position="384"/>
    </location>
</feature>
<keyword evidence="3" id="KW-0813">Transport</keyword>
<evidence type="ECO:0000256" key="5">
    <source>
        <dbReference type="SAM" id="SignalP"/>
    </source>
</evidence>
<keyword evidence="4 5" id="KW-0732">Signal</keyword>
<dbReference type="RefSeq" id="WP_134297739.1">
    <property type="nucleotide sequence ID" value="NZ_CP038013.1"/>
</dbReference>
<comment type="similarity">
    <text evidence="2">Belongs to the bacterial solute-binding protein 5 family.</text>
</comment>
<dbReference type="PANTHER" id="PTHR30290:SF10">
    <property type="entry name" value="PERIPLASMIC OLIGOPEPTIDE-BINDING PROTEIN-RELATED"/>
    <property type="match status" value="1"/>
</dbReference>
<evidence type="ECO:0000256" key="2">
    <source>
        <dbReference type="ARBA" id="ARBA00005695"/>
    </source>
</evidence>
<dbReference type="InterPro" id="IPR039424">
    <property type="entry name" value="SBP_5"/>
</dbReference>
<evidence type="ECO:0000256" key="4">
    <source>
        <dbReference type="ARBA" id="ARBA00022729"/>
    </source>
</evidence>
<dbReference type="Proteomes" id="UP000294309">
    <property type="component" value="Chromosome"/>
</dbReference>
<protein>
    <submittedName>
        <fullName evidence="7">Oligopeptide transport system substrate-binding protein</fullName>
    </submittedName>
</protein>
<proteinExistence type="inferred from homology"/>
<keyword evidence="8" id="KW-1185">Reference proteome</keyword>
<dbReference type="Gene3D" id="3.40.190.10">
    <property type="entry name" value="Periplasmic binding protein-like II"/>
    <property type="match status" value="1"/>
</dbReference>
<accession>A0A4P7AK57</accession>
<sequence>MKKLLTTLMSISLVSTIVTSSVVACKKNKDPEKTIVTTFKANPQKWLTSKSFSAEDINVLANTNANPLATDEYGRIYGDLFSFTNNNYSANAPYVGESSNKNKTWTYTLRNEASWSNYKGKFIRAITTEDFINTAKFVLNPENASELINIWKEFIVGANELYNEAKTNNSESFDVIFEKYSKNDRLGIKVGEGNKIIFNLTKSSPYFESLLTYSCFSPIPEEALQDSRLITDFRKGFYSGQFVPTDYKQDIYVVLDKNSNYHFKNKTDVDRVRMVFSQGSSSRERELYEAGTLDTFNLNSNDELGWKKYVGDPNETLKKDGVVKYTTSPDDAASWLMFYNYLDSDYTKGTNKNRGLRASRALQYKEVRKLIEAGLNRTDWATYYSKVYDGKNTNISSQLRNTFVPSDFVNFKGKNFLQYEVDALNDLKITMNDNKEVNETDLQDGGDFVRKLLTNSDDKNSDTYKNSFTKLLNTVKEIKSKDEALKDGEIVLISAKDPTSASSVGVYKSEMIAQFNELAKGVIKIEEKQAVDWNGYSDMLKNGDSDINFSSWSPDYQDPMTYLSTLKIDGDFDLYMRQQQLFKFEDFNSINTSETITANDAYKNLKQKNEEWFKEVVVEQNNKSELFESRFNYTKEVLNIDKNLDGEERIKSFAKLEAQSLYQDFVVMAFMRRSPKMTFTISKGEPFRLSRSAAGSSSFKFFNSVYKSNLLTYDEIEELRKIYENKKNEVLINPSTNRDSDIWS</sequence>
<dbReference type="OrthoDB" id="9801912at2"/>
<comment type="subcellular location">
    <subcellularLocation>
        <location evidence="1">Cell envelope</location>
    </subcellularLocation>
</comment>
<organism evidence="7 8">
    <name type="scientific">Spiroplasma gladiatoris</name>
    <dbReference type="NCBI Taxonomy" id="2143"/>
    <lineage>
        <taxon>Bacteria</taxon>
        <taxon>Bacillati</taxon>
        <taxon>Mycoplasmatota</taxon>
        <taxon>Mollicutes</taxon>
        <taxon>Entomoplasmatales</taxon>
        <taxon>Spiroplasmataceae</taxon>
        <taxon>Spiroplasma</taxon>
    </lineage>
</organism>
<dbReference type="Gene3D" id="3.10.105.10">
    <property type="entry name" value="Dipeptide-binding Protein, Domain 3"/>
    <property type="match status" value="1"/>
</dbReference>
<evidence type="ECO:0000313" key="7">
    <source>
        <dbReference type="EMBL" id="QBQ07940.1"/>
    </source>
</evidence>
<evidence type="ECO:0000259" key="6">
    <source>
        <dbReference type="Pfam" id="PF00496"/>
    </source>
</evidence>
<name>A0A4P7AK57_9MOLU</name>